<accession>A0ABZ0GQR7</accession>
<dbReference type="InterPro" id="IPR013783">
    <property type="entry name" value="Ig-like_fold"/>
</dbReference>
<dbReference type="Gene3D" id="4.10.1080.10">
    <property type="entry name" value="TSP type-3 repeat"/>
    <property type="match status" value="1"/>
</dbReference>
<evidence type="ECO:0000256" key="2">
    <source>
        <dbReference type="SAM" id="SignalP"/>
    </source>
</evidence>
<keyword evidence="5" id="KW-1185">Reference proteome</keyword>
<name>A0ABZ0GQR7_9GAMM</name>
<feature type="chain" id="PRO_5045898641" evidence="2">
    <location>
        <begin position="19"/>
        <end position="1547"/>
    </location>
</feature>
<keyword evidence="2" id="KW-0732">Signal</keyword>
<dbReference type="SUPFAM" id="SSF101898">
    <property type="entry name" value="NHL repeat"/>
    <property type="match status" value="1"/>
</dbReference>
<evidence type="ECO:0000259" key="3">
    <source>
        <dbReference type="Pfam" id="PF16403"/>
    </source>
</evidence>
<feature type="domain" description="Pesticidal crystal protein Cry22Aa Ig-like" evidence="3">
    <location>
        <begin position="208"/>
        <end position="280"/>
    </location>
</feature>
<dbReference type="Gene3D" id="2.60.40.10">
    <property type="entry name" value="Immunoglobulins"/>
    <property type="match status" value="3"/>
</dbReference>
<dbReference type="PROSITE" id="PS51257">
    <property type="entry name" value="PROKAR_LIPOPROTEIN"/>
    <property type="match status" value="1"/>
</dbReference>
<dbReference type="Proteomes" id="UP001301442">
    <property type="component" value="Chromosome"/>
</dbReference>
<sequence length="1547" mass="168231">MRITALMLLVSLMLTACGGGTDSAAGNKVQADITAPALTLKGDNPQQLFIGDTYIEAGANAIDDVDGDITNKIVIEAESIDNQKTGQYSVNYRVADESGNQASLSRIVEVKATVVSDTNAPVLTLNGDNTQQLFVGAEYSEAGASAIDDFDGDISEQIIINAEAVDNQVIGQYSVSYSVTDQAGNLASLMRIIEVIAVPVIDATPPVLTLLGDNPQKLFVGAEYSEAGASAIDDIDDDISEQIIINAEALDNQVSGQYSVSYSVTDEAGNQVSISRVVDVQAPVLSQATGLSEVDFVSAAAADFSAIAVNSEDSVYLIYADLNDNGVARVKMLKDSLWQNVGSNNGILSTSTATFSQLAIDSGDNVFVAYIENDQVKIQKYDEGSWQMFSLPKINGGVDSLSFKLDHLGTPYLLYGQAGVFTLLSYQQDAWQQIGGNSFNVGRLGGNPYVIDFTPYDHSAILISYRNTDNNGNAASTLFFDGSNWQPTTGLPSASSIALTADKDGNMYAFKVGFFNKFGAAAVYQLSGTQWTILSADGFNHELTQYTENEISAPVFIDIKVNTGGDIYVAYTDPQTINAIFEQGTVIAKYNGSEWRQLNNSNIAPTSAKTRHNSLAIANTGLVHAAFIDGGTGHSEQAVLFSEVVLLDTDGDGIADIDDADDDNDGYPDDQDYAPLDPNIWLSPVAKPVDWLTQALTNAGSGTTIEVPAGVYHGVVSLGNNQPTGTEQSNITIVGEKDAKGKSLVTFDGTVNIDDLASEPWQLVNGIWQRKLQPDTEIWQLLVKQADTFSGSDYSQMVPARWPNAKFTDGSIYLRSAWAKATETGHNPVMRHKNLKQLSYPDSMDALNAACFSRFADAEDGWLLNDIGATQKQWLLAQTYIVDSLTLDKCVGTSTDANVSYDIADSNSIQHSLAAQSFDATGAMAILNYGHWRTWTRPVLVHTPSSNKFSHVFSPEYHGKNHYYYLEGALSLLDSDEEWYFDKHSDTVYFLPSNNANPNNLLIRAKVQSYAFEFTKAKHVSIKDVDFFATTIKCKSCSHMTIDNANFAYGGASKRMLKHWATAIYRSDKVKLINAEPDNVYISGSNNYETGDPESYVTVNNVFKNSTVTNTDSPALHLNGKDSVISNNHFENVDYTCTEGWPYQAAVNTYMGFDTDFSYNTLINTACSQALRGREGSDISHNYIKNSGWAQTDGALLGGGHSMAAAFNWTIDHKEKGIRYDAAWPPTAIEQWGTDSYAHHNVTMRTKGMVFKGWKQRIYNNTIVDQDYIAPISETSAALVIPRLVIHNDTKMTKNSNASGSDIYQCVGEPIEQGGCGAGVGSIYANNLSALILGNIGSKVQRGDGLTTVGGPILASGYTNVETNSDATSNVVSTAKQNLVQKLLRDPQNYDFRPKLMAAQLIAQGSDITNEAIFSKTANYANYIGLPDNVDYIGAYSASDNYYSIPGKRESQASHPIPLNNLLPANQDIKAKVDTDLIWRPALIMPGQGVEYKVFLDDEFMATYDQGQNIHRLTEMNLVSGQSYQWRVDVYIDGVLTSGELWQFTVE</sequence>
<proteinExistence type="predicted"/>
<dbReference type="PANTHER" id="PTHR15127">
    <property type="entry name" value="HEAVYWEIGHT, ISOFORM A"/>
    <property type="match status" value="1"/>
</dbReference>
<dbReference type="RefSeq" id="WP_348396904.1">
    <property type="nucleotide sequence ID" value="NZ_CP136600.1"/>
</dbReference>
<dbReference type="SUPFAM" id="SSF103647">
    <property type="entry name" value="TSP type-3 repeat"/>
    <property type="match status" value="1"/>
</dbReference>
<protein>
    <submittedName>
        <fullName evidence="4">DUF5011 domain-containing protein</fullName>
    </submittedName>
</protein>
<dbReference type="InterPro" id="IPR011050">
    <property type="entry name" value="Pectin_lyase_fold/virulence"/>
</dbReference>
<dbReference type="InterPro" id="IPR032179">
    <property type="entry name" value="Cry22Aa_Ig-like"/>
</dbReference>
<feature type="domain" description="Pesticidal crystal protein Cry22Aa Ig-like" evidence="3">
    <location>
        <begin position="123"/>
        <end position="195"/>
    </location>
</feature>
<feature type="signal peptide" evidence="2">
    <location>
        <begin position="1"/>
        <end position="18"/>
    </location>
</feature>
<dbReference type="Pfam" id="PF16403">
    <property type="entry name" value="Bact_surface_Ig-like"/>
    <property type="match status" value="3"/>
</dbReference>
<evidence type="ECO:0000313" key="4">
    <source>
        <dbReference type="EMBL" id="WOH38131.1"/>
    </source>
</evidence>
<reference evidence="4 5" key="1">
    <citation type="submission" date="2023-09" db="EMBL/GenBank/DDBJ databases">
        <authorList>
            <person name="Qi X."/>
        </authorList>
    </citation>
    <scope>NUCLEOTIDE SEQUENCE [LARGE SCALE GENOMIC DNA]</scope>
    <source>
        <strain evidence="4 5">S1-1</strain>
    </source>
</reference>
<dbReference type="InterPro" id="IPR012334">
    <property type="entry name" value="Pectin_lyas_fold"/>
</dbReference>
<feature type="domain" description="Pesticidal crystal protein Cry22Aa Ig-like" evidence="3">
    <location>
        <begin position="38"/>
        <end position="110"/>
    </location>
</feature>
<dbReference type="SUPFAM" id="SSF51126">
    <property type="entry name" value="Pectin lyase-like"/>
    <property type="match status" value="1"/>
</dbReference>
<dbReference type="InterPro" id="IPR051846">
    <property type="entry name" value="SH2_domain_adapters"/>
</dbReference>
<gene>
    <name evidence="4" type="ORF">RI844_02535</name>
</gene>
<dbReference type="EMBL" id="CP136600">
    <property type="protein sequence ID" value="WOH38131.1"/>
    <property type="molecule type" value="Genomic_DNA"/>
</dbReference>
<keyword evidence="1" id="KW-0727">SH2 domain</keyword>
<dbReference type="InterPro" id="IPR028974">
    <property type="entry name" value="TSP_type-3_rpt"/>
</dbReference>
<evidence type="ECO:0000313" key="5">
    <source>
        <dbReference type="Proteomes" id="UP001301442"/>
    </source>
</evidence>
<dbReference type="PANTHER" id="PTHR15127:SF32">
    <property type="entry name" value="HEAVYWEIGHT, ISOFORM A"/>
    <property type="match status" value="1"/>
</dbReference>
<dbReference type="Gene3D" id="2.160.20.10">
    <property type="entry name" value="Single-stranded right-handed beta-helix, Pectin lyase-like"/>
    <property type="match status" value="1"/>
</dbReference>
<organism evidence="4 5">
    <name type="scientific">Thalassotalea fonticola</name>
    <dbReference type="NCBI Taxonomy" id="3065649"/>
    <lineage>
        <taxon>Bacteria</taxon>
        <taxon>Pseudomonadati</taxon>
        <taxon>Pseudomonadota</taxon>
        <taxon>Gammaproteobacteria</taxon>
        <taxon>Alteromonadales</taxon>
        <taxon>Colwelliaceae</taxon>
        <taxon>Thalassotalea</taxon>
    </lineage>
</organism>
<evidence type="ECO:0000256" key="1">
    <source>
        <dbReference type="ARBA" id="ARBA00022999"/>
    </source>
</evidence>